<proteinExistence type="predicted"/>
<dbReference type="Proteomes" id="UP000268162">
    <property type="component" value="Unassembled WGS sequence"/>
</dbReference>
<evidence type="ECO:0000256" key="1">
    <source>
        <dbReference type="SAM" id="MobiDB-lite"/>
    </source>
</evidence>
<protein>
    <recommendedName>
        <fullName evidence="5">Chitin-binding type-4 domain-containing protein</fullName>
    </recommendedName>
</protein>
<keyword evidence="2" id="KW-0732">Signal</keyword>
<dbReference type="EMBL" id="ML002416">
    <property type="protein sequence ID" value="RKP38017.1"/>
    <property type="molecule type" value="Genomic_DNA"/>
</dbReference>
<name>A0A4P9ZWL6_9FUNG</name>
<dbReference type="AlphaFoldDB" id="A0A4P9ZWL6"/>
<dbReference type="PANTHER" id="PTHR36182:SF1">
    <property type="entry name" value="PROTEIN, PUTATIVE (AFU_ORTHOLOGUE AFUA_6G10930)-RELATED"/>
    <property type="match status" value="1"/>
</dbReference>
<feature type="signal peptide" evidence="2">
    <location>
        <begin position="1"/>
        <end position="18"/>
    </location>
</feature>
<feature type="region of interest" description="Disordered" evidence="1">
    <location>
        <begin position="124"/>
        <end position="195"/>
    </location>
</feature>
<dbReference type="OrthoDB" id="2342176at2759"/>
<accession>A0A4P9ZWL6</accession>
<evidence type="ECO:0000313" key="3">
    <source>
        <dbReference type="EMBL" id="RKP38017.1"/>
    </source>
</evidence>
<keyword evidence="4" id="KW-1185">Reference proteome</keyword>
<dbReference type="PANTHER" id="PTHR36182">
    <property type="entry name" value="PROTEIN, PUTATIVE (AFU_ORTHOLOGUE AFUA_6G10930)-RELATED"/>
    <property type="match status" value="1"/>
</dbReference>
<gene>
    <name evidence="3" type="ORF">BJ085DRAFT_40291</name>
</gene>
<dbReference type="Gene3D" id="2.70.50.70">
    <property type="match status" value="1"/>
</dbReference>
<evidence type="ECO:0000313" key="4">
    <source>
        <dbReference type="Proteomes" id="UP000268162"/>
    </source>
</evidence>
<evidence type="ECO:0008006" key="5">
    <source>
        <dbReference type="Google" id="ProtNLM"/>
    </source>
</evidence>
<reference evidence="4" key="1">
    <citation type="journal article" date="2018" name="Nat. Microbiol.">
        <title>Leveraging single-cell genomics to expand the fungal tree of life.</title>
        <authorList>
            <person name="Ahrendt S.R."/>
            <person name="Quandt C.A."/>
            <person name="Ciobanu D."/>
            <person name="Clum A."/>
            <person name="Salamov A."/>
            <person name="Andreopoulos B."/>
            <person name="Cheng J.F."/>
            <person name="Woyke T."/>
            <person name="Pelin A."/>
            <person name="Henrissat B."/>
            <person name="Reynolds N.K."/>
            <person name="Benny G.L."/>
            <person name="Smith M.E."/>
            <person name="James T.Y."/>
            <person name="Grigoriev I.V."/>
        </authorList>
    </citation>
    <scope>NUCLEOTIDE SEQUENCE [LARGE SCALE GENOMIC DNA]</scope>
    <source>
        <strain evidence="4">RSA 468</strain>
    </source>
</reference>
<evidence type="ECO:0000256" key="2">
    <source>
        <dbReference type="SAM" id="SignalP"/>
    </source>
</evidence>
<sequence length="195" mass="20898">MIGSTALIFNALITGGTADIKFSSVGVHHEGGHCQFSLSYDNGAKFFDIHTTLGDCKMAGKSVSIPIPSDAPAAKKAVLAWSWVNKVGVRGFYMNCADVTITNTSASKTTEFYSRPRMVIANFPGGVTIGEFPNDTNDGREYYPSDSRSGSGDSEKPKDPVIPLPTSTSEEGSDSTPKKKNNKSNSKDDDDEDEE</sequence>
<feature type="chain" id="PRO_5020298097" description="Chitin-binding type-4 domain-containing protein" evidence="2">
    <location>
        <begin position="19"/>
        <end position="195"/>
    </location>
</feature>
<organism evidence="3 4">
    <name type="scientific">Dimargaris cristalligena</name>
    <dbReference type="NCBI Taxonomy" id="215637"/>
    <lineage>
        <taxon>Eukaryota</taxon>
        <taxon>Fungi</taxon>
        <taxon>Fungi incertae sedis</taxon>
        <taxon>Zoopagomycota</taxon>
        <taxon>Kickxellomycotina</taxon>
        <taxon>Dimargaritomycetes</taxon>
        <taxon>Dimargaritales</taxon>
        <taxon>Dimargaritaceae</taxon>
        <taxon>Dimargaris</taxon>
    </lineage>
</organism>
<dbReference type="STRING" id="215637.A0A4P9ZWL6"/>